<dbReference type="SUPFAM" id="SSF46689">
    <property type="entry name" value="Homeodomain-like"/>
    <property type="match status" value="1"/>
</dbReference>
<feature type="non-terminal residue" evidence="1">
    <location>
        <position position="131"/>
    </location>
</feature>
<dbReference type="Proteomes" id="UP001232992">
    <property type="component" value="Unassembled WGS sequence"/>
</dbReference>
<gene>
    <name evidence="1" type="ORF">PMH09_21610</name>
</gene>
<dbReference type="EMBL" id="JAQOSQ010000050">
    <property type="protein sequence ID" value="MDJ1185785.1"/>
    <property type="molecule type" value="Genomic_DNA"/>
</dbReference>
<dbReference type="InterPro" id="IPR009057">
    <property type="entry name" value="Homeodomain-like_sf"/>
</dbReference>
<accession>A0ABT7C2Y9</accession>
<reference evidence="1 2" key="1">
    <citation type="submission" date="2023-01" db="EMBL/GenBank/DDBJ databases">
        <title>Novel diversity within Roseofilum (Cyanobacteria; Desertifilaceae) from marine benthic mats with descriptions of four novel species.</title>
        <authorList>
            <person name="Wang Y."/>
            <person name="Berthold D.E."/>
            <person name="Hu J."/>
            <person name="Lefler F.W."/>
            <person name="Laughinghouse H.D. IV."/>
        </authorList>
    </citation>
    <scope>NUCLEOTIDE SEQUENCE [LARGE SCALE GENOMIC DNA]</scope>
    <source>
        <strain evidence="1 2">BLCC-M143</strain>
    </source>
</reference>
<organism evidence="1 2">
    <name type="scientific">Roseofilum casamattae BLCC-M143</name>
    <dbReference type="NCBI Taxonomy" id="3022442"/>
    <lineage>
        <taxon>Bacteria</taxon>
        <taxon>Bacillati</taxon>
        <taxon>Cyanobacteriota</taxon>
        <taxon>Cyanophyceae</taxon>
        <taxon>Desertifilales</taxon>
        <taxon>Desertifilaceae</taxon>
        <taxon>Roseofilum</taxon>
        <taxon>Roseofilum casamattae</taxon>
    </lineage>
</organism>
<sequence>MPAKRYIVSLTEEERQELEKLTKTGKAAARKINHARILLKADINQSGGGWKDSEIASALDVSIRTIERVRQRWMEEGLEKAINPRPHPESKLKKIDGETEAHLIALACSPAPEGYSSWSLRLLAERMVLLG</sequence>
<proteinExistence type="predicted"/>
<keyword evidence="2" id="KW-1185">Reference proteome</keyword>
<dbReference type="RefSeq" id="WP_283760423.1">
    <property type="nucleotide sequence ID" value="NZ_JAQOSQ010000050.1"/>
</dbReference>
<protein>
    <submittedName>
        <fullName evidence="1">Helix-turn-helix domain-containing protein</fullName>
    </submittedName>
</protein>
<dbReference type="Pfam" id="PF13565">
    <property type="entry name" value="HTH_32"/>
    <property type="match status" value="1"/>
</dbReference>
<comment type="caution">
    <text evidence="1">The sequence shown here is derived from an EMBL/GenBank/DDBJ whole genome shotgun (WGS) entry which is preliminary data.</text>
</comment>
<evidence type="ECO:0000313" key="1">
    <source>
        <dbReference type="EMBL" id="MDJ1185785.1"/>
    </source>
</evidence>
<name>A0ABT7C2Y9_9CYAN</name>
<evidence type="ECO:0000313" key="2">
    <source>
        <dbReference type="Proteomes" id="UP001232992"/>
    </source>
</evidence>